<evidence type="ECO:0000313" key="2">
    <source>
        <dbReference type="EMBL" id="QIN85103.1"/>
    </source>
</evidence>
<dbReference type="AlphaFoldDB" id="A0A6G8QF78"/>
<dbReference type="Gene3D" id="3.40.720.10">
    <property type="entry name" value="Alkaline Phosphatase, subunit A"/>
    <property type="match status" value="1"/>
</dbReference>
<evidence type="ECO:0000259" key="1">
    <source>
        <dbReference type="Pfam" id="PF00884"/>
    </source>
</evidence>
<keyword evidence="2" id="KW-0378">Hydrolase</keyword>
<dbReference type="InterPro" id="IPR000917">
    <property type="entry name" value="Sulfatase_N"/>
</dbReference>
<evidence type="ECO:0000313" key="3">
    <source>
        <dbReference type="Proteomes" id="UP000501452"/>
    </source>
</evidence>
<dbReference type="SUPFAM" id="SSF53649">
    <property type="entry name" value="Alkaline phosphatase-like"/>
    <property type="match status" value="1"/>
</dbReference>
<dbReference type="InterPro" id="IPR017850">
    <property type="entry name" value="Alkaline_phosphatase_core_sf"/>
</dbReference>
<dbReference type="PANTHER" id="PTHR43751:SF3">
    <property type="entry name" value="SULFATASE N-TERMINAL DOMAIN-CONTAINING PROTEIN"/>
    <property type="match status" value="1"/>
</dbReference>
<dbReference type="GO" id="GO:0016740">
    <property type="term" value="F:transferase activity"/>
    <property type="evidence" value="ECO:0007669"/>
    <property type="project" value="UniProtKB-KW"/>
</dbReference>
<gene>
    <name evidence="2" type="ORF">GBA63_08950</name>
</gene>
<protein>
    <submittedName>
        <fullName evidence="2">Sulfatase-like hydrolase/transferase</fullName>
    </submittedName>
</protein>
<dbReference type="EMBL" id="CP045119">
    <property type="protein sequence ID" value="QIN85103.1"/>
    <property type="molecule type" value="Genomic_DNA"/>
</dbReference>
<dbReference type="CDD" id="cd16148">
    <property type="entry name" value="sulfatase_like"/>
    <property type="match status" value="1"/>
</dbReference>
<proteinExistence type="predicted"/>
<accession>A0A6G8QF78</accession>
<keyword evidence="3" id="KW-1185">Reference proteome</keyword>
<feature type="domain" description="Sulfatase N-terminal" evidence="1">
    <location>
        <begin position="33"/>
        <end position="384"/>
    </location>
</feature>
<reference evidence="2 3" key="1">
    <citation type="submission" date="2019-10" db="EMBL/GenBank/DDBJ databases">
        <title>Rubrobacter sp nov SCSIO 52090 isolated from a deep-sea sediment in the South China Sea.</title>
        <authorList>
            <person name="Chen R.W."/>
        </authorList>
    </citation>
    <scope>NUCLEOTIDE SEQUENCE [LARGE SCALE GENOMIC DNA]</scope>
    <source>
        <strain evidence="2 3">SCSIO 52909</strain>
    </source>
</reference>
<dbReference type="InterPro" id="IPR052701">
    <property type="entry name" value="GAG_Ulvan_Degrading_Sulfatases"/>
</dbReference>
<name>A0A6G8QF78_9ACTN</name>
<keyword evidence="2" id="KW-0808">Transferase</keyword>
<dbReference type="Proteomes" id="UP000501452">
    <property type="component" value="Chromosome"/>
</dbReference>
<sequence>MAGAALLGAAGCDLAERVPGLPGTTPPNREGTNVVLVIIDSLRKDHIGVYGGERAVRTPNLDSLAKDSLIFTRAHPESMPTINARRAIHTGTRTWPFTDWDPPMGEDIILQGWQPIPREQTTLAEVMRANGYGTFFVTDNMHQFKSAYNMHRGFDAFDFIRGQTTDNYMPNWTYPPEKVDQALMKGNVPAMTGQMKQYFSNVAARQTEEDWFAPQVFSRASEMLEAVSGTGSPFFLTVDSYDPHEPWDPPEEYLKMYDDEPYDLKEPFSVIYGPSDYLTDRELERMRARYSAEITMTDRWLGRLMDKMEELNLFENTLLLLLSDHGIGLGEHGYTGKPAYILWPEMTDVPFFIRHPDGKGAGQTSDYIASTHDVASTVLGYLGIDAPEQMTGQDLSVMPDDDPDDDRSHFTSGYHDHVWTTDDRYVMFCRHDGTDAKLYDVEADPEMYEDLAAQQPDVVKRMFDGYVLRDAGGPLPVYDPLPEPTV</sequence>
<dbReference type="KEGG" id="rub:GBA63_08950"/>
<organism evidence="2 3">
    <name type="scientific">Rubrobacter tropicus</name>
    <dbReference type="NCBI Taxonomy" id="2653851"/>
    <lineage>
        <taxon>Bacteria</taxon>
        <taxon>Bacillati</taxon>
        <taxon>Actinomycetota</taxon>
        <taxon>Rubrobacteria</taxon>
        <taxon>Rubrobacterales</taxon>
        <taxon>Rubrobacteraceae</taxon>
        <taxon>Rubrobacter</taxon>
    </lineage>
</organism>
<dbReference type="PANTHER" id="PTHR43751">
    <property type="entry name" value="SULFATASE"/>
    <property type="match status" value="1"/>
</dbReference>
<dbReference type="GO" id="GO:0016787">
    <property type="term" value="F:hydrolase activity"/>
    <property type="evidence" value="ECO:0007669"/>
    <property type="project" value="UniProtKB-KW"/>
</dbReference>
<dbReference type="Pfam" id="PF00884">
    <property type="entry name" value="Sulfatase"/>
    <property type="match status" value="1"/>
</dbReference>